<evidence type="ECO:0008006" key="3">
    <source>
        <dbReference type="Google" id="ProtNLM"/>
    </source>
</evidence>
<name>A0ABW2MKX6_9ACTN</name>
<evidence type="ECO:0000313" key="2">
    <source>
        <dbReference type="Proteomes" id="UP001596509"/>
    </source>
</evidence>
<dbReference type="Proteomes" id="UP001596509">
    <property type="component" value="Unassembled WGS sequence"/>
</dbReference>
<accession>A0ABW2MKX6</accession>
<dbReference type="EMBL" id="JBHTCK010000009">
    <property type="protein sequence ID" value="MFC7354503.1"/>
    <property type="molecule type" value="Genomic_DNA"/>
</dbReference>
<reference evidence="2" key="1">
    <citation type="journal article" date="2019" name="Int. J. Syst. Evol. Microbiol.">
        <title>The Global Catalogue of Microorganisms (GCM) 10K type strain sequencing project: providing services to taxonomists for standard genome sequencing and annotation.</title>
        <authorList>
            <consortium name="The Broad Institute Genomics Platform"/>
            <consortium name="The Broad Institute Genome Sequencing Center for Infectious Disease"/>
            <person name="Wu L."/>
            <person name="Ma J."/>
        </authorList>
    </citation>
    <scope>NUCLEOTIDE SEQUENCE [LARGE SCALE GENOMIC DNA]</scope>
    <source>
        <strain evidence="2">ICMP 19430</strain>
    </source>
</reference>
<proteinExistence type="predicted"/>
<evidence type="ECO:0000313" key="1">
    <source>
        <dbReference type="EMBL" id="MFC7354503.1"/>
    </source>
</evidence>
<dbReference type="RefSeq" id="WP_218784286.1">
    <property type="nucleotide sequence ID" value="NZ_JBHTCK010000009.1"/>
</dbReference>
<organism evidence="1 2">
    <name type="scientific">Streptomyces caviscabies</name>
    <dbReference type="NCBI Taxonomy" id="90079"/>
    <lineage>
        <taxon>Bacteria</taxon>
        <taxon>Bacillati</taxon>
        <taxon>Actinomycetota</taxon>
        <taxon>Actinomycetes</taxon>
        <taxon>Kitasatosporales</taxon>
        <taxon>Streptomycetaceae</taxon>
        <taxon>Streptomyces</taxon>
    </lineage>
</organism>
<protein>
    <recommendedName>
        <fullName evidence="3">Transposase</fullName>
    </recommendedName>
</protein>
<gene>
    <name evidence="1" type="ORF">ACFQW9_28015</name>
</gene>
<sequence>MEQHWQHHQRIAHLSGACPERDRLVEHLHQQVGNIRPRPSASRTK</sequence>
<keyword evidence="2" id="KW-1185">Reference proteome</keyword>
<comment type="caution">
    <text evidence="1">The sequence shown here is derived from an EMBL/GenBank/DDBJ whole genome shotgun (WGS) entry which is preliminary data.</text>
</comment>